<gene>
    <name evidence="8" type="ORF">KP509_03G008500</name>
</gene>
<feature type="transmembrane region" description="Helical" evidence="7">
    <location>
        <begin position="154"/>
        <end position="176"/>
    </location>
</feature>
<feature type="region of interest" description="Disordered" evidence="6">
    <location>
        <begin position="107"/>
        <end position="144"/>
    </location>
</feature>
<comment type="subcellular location">
    <subcellularLocation>
        <location evidence="1">Membrane</location>
        <topology evidence="1">Multi-pass membrane protein</topology>
    </subcellularLocation>
</comment>
<dbReference type="AlphaFoldDB" id="A0A8T2UX68"/>
<dbReference type="EMBL" id="CM035408">
    <property type="protein sequence ID" value="KAH7440743.1"/>
    <property type="molecule type" value="Genomic_DNA"/>
</dbReference>
<dbReference type="PANTHER" id="PTHR21716:SF4">
    <property type="entry name" value="TRANSMEMBRANE PROTEIN 245"/>
    <property type="match status" value="1"/>
</dbReference>
<organism evidence="8 9">
    <name type="scientific">Ceratopteris richardii</name>
    <name type="common">Triangle waterfern</name>
    <dbReference type="NCBI Taxonomy" id="49495"/>
    <lineage>
        <taxon>Eukaryota</taxon>
        <taxon>Viridiplantae</taxon>
        <taxon>Streptophyta</taxon>
        <taxon>Embryophyta</taxon>
        <taxon>Tracheophyta</taxon>
        <taxon>Polypodiopsida</taxon>
        <taxon>Polypodiidae</taxon>
        <taxon>Polypodiales</taxon>
        <taxon>Pteridineae</taxon>
        <taxon>Pteridaceae</taxon>
        <taxon>Parkerioideae</taxon>
        <taxon>Ceratopteris</taxon>
    </lineage>
</organism>
<dbReference type="EMBL" id="CM035408">
    <property type="protein sequence ID" value="KAH7440746.1"/>
    <property type="molecule type" value="Genomic_DNA"/>
</dbReference>
<keyword evidence="4 7" id="KW-1133">Transmembrane helix</keyword>
<keyword evidence="9" id="KW-1185">Reference proteome</keyword>
<keyword evidence="5 7" id="KW-0472">Membrane</keyword>
<comment type="similarity">
    <text evidence="2">Belongs to the autoinducer-2 exporter (AI-2E) (TC 2.A.86) family.</text>
</comment>
<dbReference type="OrthoDB" id="5970161at2759"/>
<evidence type="ECO:0000256" key="7">
    <source>
        <dbReference type="SAM" id="Phobius"/>
    </source>
</evidence>
<keyword evidence="3 7" id="KW-0812">Transmembrane</keyword>
<protein>
    <submittedName>
        <fullName evidence="8">Uncharacterized protein</fullName>
    </submittedName>
</protein>
<evidence type="ECO:0000256" key="6">
    <source>
        <dbReference type="SAM" id="MobiDB-lite"/>
    </source>
</evidence>
<feature type="transmembrane region" description="Helical" evidence="7">
    <location>
        <begin position="215"/>
        <end position="235"/>
    </location>
</feature>
<evidence type="ECO:0000256" key="4">
    <source>
        <dbReference type="ARBA" id="ARBA00022989"/>
    </source>
</evidence>
<reference evidence="8" key="1">
    <citation type="submission" date="2021-08" db="EMBL/GenBank/DDBJ databases">
        <title>WGS assembly of Ceratopteris richardii.</title>
        <authorList>
            <person name="Marchant D.B."/>
            <person name="Chen G."/>
            <person name="Jenkins J."/>
            <person name="Shu S."/>
            <person name="Leebens-Mack J."/>
            <person name="Grimwood J."/>
            <person name="Schmutz J."/>
            <person name="Soltis P."/>
            <person name="Soltis D."/>
            <person name="Chen Z.-H."/>
        </authorList>
    </citation>
    <scope>NUCLEOTIDE SEQUENCE</scope>
    <source>
        <strain evidence="8">Whitten #5841</strain>
        <tissue evidence="8">Leaf</tissue>
    </source>
</reference>
<dbReference type="EMBL" id="CM035408">
    <property type="protein sequence ID" value="KAH7440747.1"/>
    <property type="molecule type" value="Genomic_DNA"/>
</dbReference>
<proteinExistence type="inferred from homology"/>
<evidence type="ECO:0000256" key="5">
    <source>
        <dbReference type="ARBA" id="ARBA00023136"/>
    </source>
</evidence>
<dbReference type="OMA" id="MYTEMDA"/>
<evidence type="ECO:0000256" key="3">
    <source>
        <dbReference type="ARBA" id="ARBA00022692"/>
    </source>
</evidence>
<feature type="transmembrane region" description="Helical" evidence="7">
    <location>
        <begin position="359"/>
        <end position="382"/>
    </location>
</feature>
<name>A0A8T2UX68_CERRI</name>
<evidence type="ECO:0000256" key="1">
    <source>
        <dbReference type="ARBA" id="ARBA00004141"/>
    </source>
</evidence>
<evidence type="ECO:0000313" key="8">
    <source>
        <dbReference type="EMBL" id="KAH7440747.1"/>
    </source>
</evidence>
<feature type="transmembrane region" description="Helical" evidence="7">
    <location>
        <begin position="574"/>
        <end position="592"/>
    </location>
</feature>
<feature type="transmembrane region" description="Helical" evidence="7">
    <location>
        <begin position="256"/>
        <end position="275"/>
    </location>
</feature>
<dbReference type="EMBL" id="CM035408">
    <property type="protein sequence ID" value="KAH7440744.1"/>
    <property type="molecule type" value="Genomic_DNA"/>
</dbReference>
<dbReference type="Proteomes" id="UP000825935">
    <property type="component" value="Chromosome 3"/>
</dbReference>
<feature type="transmembrane region" description="Helical" evidence="7">
    <location>
        <begin position="636"/>
        <end position="655"/>
    </location>
</feature>
<feature type="transmembrane region" description="Helical" evidence="7">
    <location>
        <begin position="742"/>
        <end position="762"/>
    </location>
</feature>
<dbReference type="PANTHER" id="PTHR21716">
    <property type="entry name" value="TRANSMEMBRANE PROTEIN"/>
    <property type="match status" value="1"/>
</dbReference>
<feature type="transmembrane region" description="Helical" evidence="7">
    <location>
        <begin position="281"/>
        <end position="303"/>
    </location>
</feature>
<comment type="caution">
    <text evidence="8">The sequence shown here is derived from an EMBL/GenBank/DDBJ whole genome shotgun (WGS) entry which is preliminary data.</text>
</comment>
<accession>A0A8T2UX68</accession>
<feature type="transmembrane region" description="Helical" evidence="7">
    <location>
        <begin position="545"/>
        <end position="567"/>
    </location>
</feature>
<dbReference type="InterPro" id="IPR002549">
    <property type="entry name" value="AI-2E-like"/>
</dbReference>
<dbReference type="GO" id="GO:0016020">
    <property type="term" value="C:membrane"/>
    <property type="evidence" value="ECO:0007669"/>
    <property type="project" value="UniProtKB-SubCell"/>
</dbReference>
<sequence length="768" mass="86164">MENPSKESCHIAWREMYQSASSMPREETQSLSLYHRRTKSLSADQNYKVDSSHSVYRLNHLNYHSEGEGSKSRSFSYVRDPPLMSSRQKDIAICLPHSLSFSAELHDSATPSETGFPPQENKDEQYSDAQSSTLEDRPEEKSSSWSLDPERFQLAIYVAMAHGLMGLLILVLYGLWMLLDEYRKPIQWAVLCSMPLREIQKALVQFWEIPLKQGILQTVCAIPCAVIKAFVGTIMDARISLHYLLGFNKVKHHRQVGFSTLMQWLVSFAIFTLGYEFFGPAPLVTAAFLGMLVYAAGASIGLITPLSTEHPDGGQVTWSMLSGKHQKLRNEPRLRPIHSIVQFFKLVNMRCTSSFLGSLHFVTAVFLILMLILASLAGPIIFSYKVGMEGKDAVLALKARIEKSNYAEHVGLKKWIEENKVSDVIETYTSKAYDSITEQIDGFAALHNLTGVFETGKRYLLKDSGWKDGDEGRFDFSFHVGPSPILVEYLQKIRSKFSNYDFKGAYYELEKAGLALLEHFHISKEDLRDKVRQWGRRWLDVGKQVAISSSTILVGSMYFMVSVAYSIASGAAGVLRFFMQGVVFFSVLYYLIVSETGGVMKQVLSIVPLSESTRNRCASVLEDTVSSVLLSTAKAALFQAVFTWLLFRFFGIHFLYMSTLLALLSKLLSLPFCFQASSLLGVAQLAVEGRYIESLVLIVVHNGVVRYALAKICKGSPHHNFAGLSLAVGIVLFWHSPERAIIGPLIITLLVAVKNLYLEFILKDIKQS</sequence>
<evidence type="ECO:0000256" key="2">
    <source>
        <dbReference type="ARBA" id="ARBA00009773"/>
    </source>
</evidence>
<dbReference type="EMBL" id="CM035408">
    <property type="protein sequence ID" value="KAH7440745.1"/>
    <property type="molecule type" value="Genomic_DNA"/>
</dbReference>
<evidence type="ECO:0000313" key="9">
    <source>
        <dbReference type="Proteomes" id="UP000825935"/>
    </source>
</evidence>